<dbReference type="OMA" id="ILPWFAF"/>
<keyword evidence="4" id="KW-1185">Reference proteome</keyword>
<proteinExistence type="predicted"/>
<evidence type="ECO:0000313" key="4">
    <source>
        <dbReference type="Proteomes" id="UP000054270"/>
    </source>
</evidence>
<evidence type="ECO:0000256" key="1">
    <source>
        <dbReference type="SAM" id="MobiDB-lite"/>
    </source>
</evidence>
<dbReference type="EMBL" id="KN817591">
    <property type="protein sequence ID" value="KJA18283.1"/>
    <property type="molecule type" value="Genomic_DNA"/>
</dbReference>
<dbReference type="STRING" id="945553.A0A0D2M540"/>
<keyword evidence="2" id="KW-0472">Membrane</keyword>
<dbReference type="AlphaFoldDB" id="A0A0D2M540"/>
<feature type="transmembrane region" description="Helical" evidence="2">
    <location>
        <begin position="163"/>
        <end position="186"/>
    </location>
</feature>
<reference evidence="4" key="1">
    <citation type="submission" date="2014-04" db="EMBL/GenBank/DDBJ databases">
        <title>Evolutionary Origins and Diversification of the Mycorrhizal Mutualists.</title>
        <authorList>
            <consortium name="DOE Joint Genome Institute"/>
            <consortium name="Mycorrhizal Genomics Consortium"/>
            <person name="Kohler A."/>
            <person name="Kuo A."/>
            <person name="Nagy L.G."/>
            <person name="Floudas D."/>
            <person name="Copeland A."/>
            <person name="Barry K.W."/>
            <person name="Cichocki N."/>
            <person name="Veneault-Fourrey C."/>
            <person name="LaButti K."/>
            <person name="Lindquist E.A."/>
            <person name="Lipzen A."/>
            <person name="Lundell T."/>
            <person name="Morin E."/>
            <person name="Murat C."/>
            <person name="Riley R."/>
            <person name="Ohm R."/>
            <person name="Sun H."/>
            <person name="Tunlid A."/>
            <person name="Henrissat B."/>
            <person name="Grigoriev I.V."/>
            <person name="Hibbett D.S."/>
            <person name="Martin F."/>
        </authorList>
    </citation>
    <scope>NUCLEOTIDE SEQUENCE [LARGE SCALE GENOMIC DNA]</scope>
    <source>
        <strain evidence="4">FD-334 SS-4</strain>
    </source>
</reference>
<dbReference type="Proteomes" id="UP000054270">
    <property type="component" value="Unassembled WGS sequence"/>
</dbReference>
<feature type="compositionally biased region" description="Basic and acidic residues" evidence="1">
    <location>
        <begin position="210"/>
        <end position="226"/>
    </location>
</feature>
<name>A0A0D2M540_HYPSF</name>
<organism evidence="3 4">
    <name type="scientific">Hypholoma sublateritium (strain FD-334 SS-4)</name>
    <dbReference type="NCBI Taxonomy" id="945553"/>
    <lineage>
        <taxon>Eukaryota</taxon>
        <taxon>Fungi</taxon>
        <taxon>Dikarya</taxon>
        <taxon>Basidiomycota</taxon>
        <taxon>Agaricomycotina</taxon>
        <taxon>Agaricomycetes</taxon>
        <taxon>Agaricomycetidae</taxon>
        <taxon>Agaricales</taxon>
        <taxon>Agaricineae</taxon>
        <taxon>Strophariaceae</taxon>
        <taxon>Hypholoma</taxon>
    </lineage>
</organism>
<keyword evidence="2" id="KW-0812">Transmembrane</keyword>
<protein>
    <submittedName>
        <fullName evidence="3">Uncharacterized protein</fullName>
    </submittedName>
</protein>
<dbReference type="OrthoDB" id="2560085at2759"/>
<accession>A0A0D2M540</accession>
<evidence type="ECO:0000256" key="2">
    <source>
        <dbReference type="SAM" id="Phobius"/>
    </source>
</evidence>
<keyword evidence="2" id="KW-1133">Transmembrane helix</keyword>
<feature type="transmembrane region" description="Helical" evidence="2">
    <location>
        <begin position="104"/>
        <end position="125"/>
    </location>
</feature>
<feature type="region of interest" description="Disordered" evidence="1">
    <location>
        <begin position="200"/>
        <end position="226"/>
    </location>
</feature>
<gene>
    <name evidence="3" type="ORF">HYPSUDRAFT_45461</name>
</gene>
<evidence type="ECO:0000313" key="3">
    <source>
        <dbReference type="EMBL" id="KJA18283.1"/>
    </source>
</evidence>
<sequence>MSHAAEPLKVARATALTLAWCFSVIASSVGLNGLIKSNQQKSKIRKLAPSPTVVYIDTADIFNVGVLATTVSLILAILASKSLVGMFVPFTKRFIERTLRVQSYIGFLFTVLLFGSMVPYTVYFATRHAQVTAFIGATQLPDSIIKAAEQASGSTSIYKDIDYLRLVTIFGWISLFFNLIACTVLFKAGGVVPKAQAAPLPVNSSPTTTVKEEPSAHIEEKGTEEV</sequence>
<feature type="transmembrane region" description="Helical" evidence="2">
    <location>
        <begin position="61"/>
        <end position="84"/>
    </location>
</feature>